<dbReference type="AlphaFoldDB" id="A0AAD6IV40"/>
<evidence type="ECO:0000256" key="2">
    <source>
        <dbReference type="SAM" id="SignalP"/>
    </source>
</evidence>
<keyword evidence="2" id="KW-0732">Signal</keyword>
<feature type="chain" id="PRO_5042271244" evidence="2">
    <location>
        <begin position="26"/>
        <end position="139"/>
    </location>
</feature>
<evidence type="ECO:0000313" key="4">
    <source>
        <dbReference type="Proteomes" id="UP001221413"/>
    </source>
</evidence>
<feature type="signal peptide" evidence="2">
    <location>
        <begin position="1"/>
        <end position="25"/>
    </location>
</feature>
<evidence type="ECO:0000256" key="1">
    <source>
        <dbReference type="SAM" id="MobiDB-lite"/>
    </source>
</evidence>
<evidence type="ECO:0000313" key="3">
    <source>
        <dbReference type="EMBL" id="KAJ6258165.1"/>
    </source>
</evidence>
<gene>
    <name evidence="3" type="ORF">Dda_7082</name>
</gene>
<organism evidence="3 4">
    <name type="scientific">Drechslerella dactyloides</name>
    <name type="common">Nematode-trapping fungus</name>
    <name type="synonym">Arthrobotrys dactyloides</name>
    <dbReference type="NCBI Taxonomy" id="74499"/>
    <lineage>
        <taxon>Eukaryota</taxon>
        <taxon>Fungi</taxon>
        <taxon>Dikarya</taxon>
        <taxon>Ascomycota</taxon>
        <taxon>Pezizomycotina</taxon>
        <taxon>Orbiliomycetes</taxon>
        <taxon>Orbiliales</taxon>
        <taxon>Orbiliaceae</taxon>
        <taxon>Drechslerella</taxon>
    </lineage>
</organism>
<dbReference type="Proteomes" id="UP001221413">
    <property type="component" value="Unassembled WGS sequence"/>
</dbReference>
<comment type="caution">
    <text evidence="3">The sequence shown here is derived from an EMBL/GenBank/DDBJ whole genome shotgun (WGS) entry which is preliminary data.</text>
</comment>
<sequence>MPSSISRFFSLNNWIIFLPLDLLSAKILNEDKECHFTVERKPKRSIPKMKWLSPTKDSWLCTRGFLVISQTRLPVLRQARTLERYERERTRNNILEAENKLINEELDAVREELQAIKLQESPAESQPNLMSSSYTPDEI</sequence>
<accession>A0AAD6IV40</accession>
<keyword evidence="4" id="KW-1185">Reference proteome</keyword>
<name>A0AAD6IV40_DREDA</name>
<protein>
    <submittedName>
        <fullName evidence="3">Uncharacterized protein</fullName>
    </submittedName>
</protein>
<dbReference type="EMBL" id="JAQGDS010000009">
    <property type="protein sequence ID" value="KAJ6258165.1"/>
    <property type="molecule type" value="Genomic_DNA"/>
</dbReference>
<feature type="compositionally biased region" description="Polar residues" evidence="1">
    <location>
        <begin position="122"/>
        <end position="139"/>
    </location>
</feature>
<proteinExistence type="predicted"/>
<reference evidence="3" key="1">
    <citation type="submission" date="2023-01" db="EMBL/GenBank/DDBJ databases">
        <title>The chitinases involved in constricting ring structure development in the nematode-trapping fungus Drechslerella dactyloides.</title>
        <authorList>
            <person name="Wang R."/>
            <person name="Zhang L."/>
            <person name="Tang P."/>
            <person name="Li S."/>
            <person name="Liang L."/>
        </authorList>
    </citation>
    <scope>NUCLEOTIDE SEQUENCE</scope>
    <source>
        <strain evidence="3">YMF1.00031</strain>
    </source>
</reference>
<feature type="region of interest" description="Disordered" evidence="1">
    <location>
        <begin position="117"/>
        <end position="139"/>
    </location>
</feature>